<dbReference type="FunFam" id="1.20.1740.10:FF:000006">
    <property type="entry name" value="General amino acid permease"/>
    <property type="match status" value="1"/>
</dbReference>
<dbReference type="InterPro" id="IPR050524">
    <property type="entry name" value="APC_YAT"/>
</dbReference>
<organism evidence="9 10">
    <name type="scientific">Tetrapyrgos nigripes</name>
    <dbReference type="NCBI Taxonomy" id="182062"/>
    <lineage>
        <taxon>Eukaryota</taxon>
        <taxon>Fungi</taxon>
        <taxon>Dikarya</taxon>
        <taxon>Basidiomycota</taxon>
        <taxon>Agaricomycotina</taxon>
        <taxon>Agaricomycetes</taxon>
        <taxon>Agaricomycetidae</taxon>
        <taxon>Agaricales</taxon>
        <taxon>Marasmiineae</taxon>
        <taxon>Marasmiaceae</taxon>
        <taxon>Tetrapyrgos</taxon>
    </lineage>
</organism>
<feature type="transmembrane region" description="Helical" evidence="7">
    <location>
        <begin position="120"/>
        <end position="143"/>
    </location>
</feature>
<evidence type="ECO:0000256" key="4">
    <source>
        <dbReference type="ARBA" id="ARBA00022970"/>
    </source>
</evidence>
<keyword evidence="4" id="KW-0029">Amino-acid transport</keyword>
<dbReference type="PANTHER" id="PTHR43341">
    <property type="entry name" value="AMINO ACID PERMEASE"/>
    <property type="match status" value="1"/>
</dbReference>
<accession>A0A8H5GNC7</accession>
<comment type="caution">
    <text evidence="9">The sequence shown here is derived from an EMBL/GenBank/DDBJ whole genome shotgun (WGS) entry which is preliminary data.</text>
</comment>
<feature type="transmembrane region" description="Helical" evidence="7">
    <location>
        <begin position="371"/>
        <end position="388"/>
    </location>
</feature>
<feature type="transmembrane region" description="Helical" evidence="7">
    <location>
        <begin position="400"/>
        <end position="421"/>
    </location>
</feature>
<reference evidence="9 10" key="1">
    <citation type="journal article" date="2020" name="ISME J.">
        <title>Uncovering the hidden diversity of litter-decomposition mechanisms in mushroom-forming fungi.</title>
        <authorList>
            <person name="Floudas D."/>
            <person name="Bentzer J."/>
            <person name="Ahren D."/>
            <person name="Johansson T."/>
            <person name="Persson P."/>
            <person name="Tunlid A."/>
        </authorList>
    </citation>
    <scope>NUCLEOTIDE SEQUENCE [LARGE SCALE GENOMIC DNA]</scope>
    <source>
        <strain evidence="9 10">CBS 291.85</strain>
    </source>
</reference>
<feature type="domain" description="Amino acid permease/ SLC12A" evidence="8">
    <location>
        <begin position="39"/>
        <end position="504"/>
    </location>
</feature>
<feature type="transmembrane region" description="Helical" evidence="7">
    <location>
        <begin position="182"/>
        <end position="200"/>
    </location>
</feature>
<dbReference type="InterPro" id="IPR004841">
    <property type="entry name" value="AA-permease/SLC12A_dom"/>
</dbReference>
<name>A0A8H5GNC7_9AGAR</name>
<dbReference type="InterPro" id="IPR004840">
    <property type="entry name" value="Amino_acid_permease_CS"/>
</dbReference>
<evidence type="ECO:0000256" key="7">
    <source>
        <dbReference type="SAM" id="Phobius"/>
    </source>
</evidence>
<keyword evidence="10" id="KW-1185">Reference proteome</keyword>
<feature type="transmembrane region" description="Helical" evidence="7">
    <location>
        <begin position="479"/>
        <end position="496"/>
    </location>
</feature>
<keyword evidence="6 7" id="KW-0472">Membrane</keyword>
<feature type="transmembrane region" description="Helical" evidence="7">
    <location>
        <begin position="220"/>
        <end position="241"/>
    </location>
</feature>
<dbReference type="PROSITE" id="PS00218">
    <property type="entry name" value="AMINO_ACID_PERMEASE_1"/>
    <property type="match status" value="1"/>
</dbReference>
<feature type="transmembrane region" description="Helical" evidence="7">
    <location>
        <begin position="39"/>
        <end position="57"/>
    </location>
</feature>
<sequence>MDGENKVLKAEMDIATLSLGSTESRTAKMQTTRGLKSRHIQLISIGGVIGTGLFIGSGRALVMGGPLSCFLAYTIFCVIVWCVAQAAGELATLHPVNGSFIHWCHRFVDPAAGVACGWNYAYACIAFGCADIVAVIGLWQYWFPDTSEAIWVSFCLVVFFILNAFAVRLYGEAEFYFASGKVILIIGFIIFTFIAMLGGNPHHDRIGFRFWKDPGPMAEYLVPGAIGRFLGFWGVFRVAAFSIGGPEFVAMCSAEAINPRKSIPKAIRRVFWRLAAFYILGILCVGILMAYNDPDLIYGIEHGTGVGASPFVIGMRHLGIRGLPHVINAVIITSATSCGNSFVFIATRSIHALAVQGQAPRFFGYTTKHGVPLFSLLFVLGVCSLSYMTVNSGAATVFGWFIDLASVAALINFSWMCFAWIRFDAGMKAQGISRDVLPFKGLLLPYSAWFGLAWCVLLTVTNGFAVFVKLHDRFNTQEFLTAYFGIMLSLIIYFGWKIVKRSSFVKPLEMDLLGGLEEIDADERWWKENYNPPTTLWGKFVEWLL</sequence>
<dbReference type="PIRSF" id="PIRSF006060">
    <property type="entry name" value="AA_transporter"/>
    <property type="match status" value="1"/>
</dbReference>
<evidence type="ECO:0000313" key="10">
    <source>
        <dbReference type="Proteomes" id="UP000559256"/>
    </source>
</evidence>
<dbReference type="Pfam" id="PF00324">
    <property type="entry name" value="AA_permease"/>
    <property type="match status" value="1"/>
</dbReference>
<feature type="transmembrane region" description="Helical" evidence="7">
    <location>
        <begin position="149"/>
        <end position="170"/>
    </location>
</feature>
<feature type="transmembrane region" description="Helical" evidence="7">
    <location>
        <begin position="442"/>
        <end position="467"/>
    </location>
</feature>
<keyword evidence="3 7" id="KW-0812">Transmembrane</keyword>
<evidence type="ECO:0000256" key="5">
    <source>
        <dbReference type="ARBA" id="ARBA00022989"/>
    </source>
</evidence>
<dbReference type="Gene3D" id="1.20.1740.10">
    <property type="entry name" value="Amino acid/polyamine transporter I"/>
    <property type="match status" value="1"/>
</dbReference>
<dbReference type="PANTHER" id="PTHR43341:SF15">
    <property type="entry name" value="GENERAL AMINO ACID PERMEASE AGP2"/>
    <property type="match status" value="1"/>
</dbReference>
<gene>
    <name evidence="9" type="ORF">D9758_004432</name>
</gene>
<evidence type="ECO:0000313" key="9">
    <source>
        <dbReference type="EMBL" id="KAF5368083.1"/>
    </source>
</evidence>
<feature type="transmembrane region" description="Helical" evidence="7">
    <location>
        <begin position="63"/>
        <end position="84"/>
    </location>
</feature>
<evidence type="ECO:0000256" key="2">
    <source>
        <dbReference type="ARBA" id="ARBA00022448"/>
    </source>
</evidence>
<dbReference type="Proteomes" id="UP000559256">
    <property type="component" value="Unassembled WGS sequence"/>
</dbReference>
<evidence type="ECO:0000259" key="8">
    <source>
        <dbReference type="Pfam" id="PF00324"/>
    </source>
</evidence>
<dbReference type="GO" id="GO:0016020">
    <property type="term" value="C:membrane"/>
    <property type="evidence" value="ECO:0007669"/>
    <property type="project" value="UniProtKB-SubCell"/>
</dbReference>
<dbReference type="OrthoDB" id="10062876at2759"/>
<dbReference type="GO" id="GO:0015171">
    <property type="term" value="F:amino acid transmembrane transporter activity"/>
    <property type="evidence" value="ECO:0007669"/>
    <property type="project" value="TreeGrafter"/>
</dbReference>
<proteinExistence type="predicted"/>
<keyword evidence="5 7" id="KW-1133">Transmembrane helix</keyword>
<evidence type="ECO:0000256" key="1">
    <source>
        <dbReference type="ARBA" id="ARBA00004141"/>
    </source>
</evidence>
<comment type="subcellular location">
    <subcellularLocation>
        <location evidence="1">Membrane</location>
        <topology evidence="1">Multi-pass membrane protein</topology>
    </subcellularLocation>
</comment>
<evidence type="ECO:0000256" key="6">
    <source>
        <dbReference type="ARBA" id="ARBA00023136"/>
    </source>
</evidence>
<feature type="transmembrane region" description="Helical" evidence="7">
    <location>
        <begin position="326"/>
        <end position="350"/>
    </location>
</feature>
<evidence type="ECO:0000256" key="3">
    <source>
        <dbReference type="ARBA" id="ARBA00022692"/>
    </source>
</evidence>
<protein>
    <recommendedName>
        <fullName evidence="8">Amino acid permease/ SLC12A domain-containing protein</fullName>
    </recommendedName>
</protein>
<dbReference type="AlphaFoldDB" id="A0A8H5GNC7"/>
<dbReference type="EMBL" id="JAACJM010000017">
    <property type="protein sequence ID" value="KAF5368083.1"/>
    <property type="molecule type" value="Genomic_DNA"/>
</dbReference>
<feature type="transmembrane region" description="Helical" evidence="7">
    <location>
        <begin position="270"/>
        <end position="291"/>
    </location>
</feature>
<keyword evidence="2" id="KW-0813">Transport</keyword>